<dbReference type="InterPro" id="IPR050330">
    <property type="entry name" value="Bact_OuterMem_StrucFunc"/>
</dbReference>
<dbReference type="PANTHER" id="PTHR30329:SF21">
    <property type="entry name" value="LIPOPROTEIN YIAD-RELATED"/>
    <property type="match status" value="1"/>
</dbReference>
<keyword evidence="2 4" id="KW-0472">Membrane</keyword>
<dbReference type="PANTHER" id="PTHR30329">
    <property type="entry name" value="STATOR ELEMENT OF FLAGELLAR MOTOR COMPLEX"/>
    <property type="match status" value="1"/>
</dbReference>
<name>A0ABR9T1U3_9SPHI</name>
<gene>
    <name evidence="6" type="ORF">C4F40_01030</name>
</gene>
<comment type="caution">
    <text evidence="6">The sequence shown here is derived from an EMBL/GenBank/DDBJ whole genome shotgun (WGS) entry which is preliminary data.</text>
</comment>
<dbReference type="InterPro" id="IPR036737">
    <property type="entry name" value="OmpA-like_sf"/>
</dbReference>
<dbReference type="InterPro" id="IPR006665">
    <property type="entry name" value="OmpA-like"/>
</dbReference>
<feature type="domain" description="OmpA-like" evidence="5">
    <location>
        <begin position="549"/>
        <end position="668"/>
    </location>
</feature>
<reference evidence="6 7" key="1">
    <citation type="submission" date="2018-02" db="EMBL/GenBank/DDBJ databases">
        <title>Sphingobacterium KA21.</title>
        <authorList>
            <person name="Vasarhelyi B.M."/>
            <person name="Deshmukh S."/>
            <person name="Balint B."/>
            <person name="Kukolya J."/>
        </authorList>
    </citation>
    <scope>NUCLEOTIDE SEQUENCE [LARGE SCALE GENOMIC DNA]</scope>
    <source>
        <strain evidence="6 7">Ka21</strain>
    </source>
</reference>
<dbReference type="PRINTS" id="PR01021">
    <property type="entry name" value="OMPADOMAIN"/>
</dbReference>
<dbReference type="Pfam" id="PF00691">
    <property type="entry name" value="OmpA"/>
    <property type="match status" value="1"/>
</dbReference>
<dbReference type="InterPro" id="IPR013783">
    <property type="entry name" value="Ig-like_fold"/>
</dbReference>
<comment type="subcellular location">
    <subcellularLocation>
        <location evidence="1">Cell outer membrane</location>
    </subcellularLocation>
</comment>
<evidence type="ECO:0000256" key="4">
    <source>
        <dbReference type="PROSITE-ProRule" id="PRU00473"/>
    </source>
</evidence>
<dbReference type="Gene3D" id="2.60.40.10">
    <property type="entry name" value="Immunoglobulins"/>
    <property type="match status" value="1"/>
</dbReference>
<dbReference type="InterPro" id="IPR006664">
    <property type="entry name" value="OMP_bac"/>
</dbReference>
<dbReference type="Proteomes" id="UP000618319">
    <property type="component" value="Unassembled WGS sequence"/>
</dbReference>
<proteinExistence type="predicted"/>
<protein>
    <recommendedName>
        <fullName evidence="5">OmpA-like domain-containing protein</fullName>
    </recommendedName>
</protein>
<dbReference type="CDD" id="cd07185">
    <property type="entry name" value="OmpA_C-like"/>
    <property type="match status" value="1"/>
</dbReference>
<sequence>MTESVTPVIFSDLYRMKHIDYTSAIRTFLFACTLLFNQFSIQAQELPSRRSRAQLRYDKMEYAQAAILLEPLVDVRKPKTADMELLAKSQLQINRYDRALNWYTRVAQQPDAGRTARHEFARVLKLQGRHEEAKIQYRDILQYWGPDAAVSKAIAGVDSAMVWMKQPTGHQLVNLRALNSASSDFGLQANDYGFIFVSEEDLSQSRRAGMTDKPYLRLFSAQETSNGDWSAPHLMHGPFNRGDYHIGPVSVQPDGEALYVTRTYGGNASQRRRSAGNTWLTQHLELKIYDRADGAWLERDFPYNKVDSYSVGHAAFSRDGQLLYFVSDMPGGHGGADIWCCERRADGSWGLPYNAGAQINSPGDELFPYVYGNDSLFFASDGHVGMGGLDLFRAVGQRASFSKPVNLGFPLNSSADDFGFMLEADDATGSKGFLSSNRIGGMGSDDIYQFSYRKPQVHIWLDVSAQDKKSGAALPGTAVVLLDKQDRVHAQTTTDAQGRVKFTLEKNTAYVVKGEQKGYHLDTAPVAAVDPARDTTLYLHLMLQPISTVGERFVLEDIYYDFDKYAIRPDAALVLDQLVSTLRSNPSLSIELSSHTDSRGTAAYNALLSQRRAQAAVDYLVQSGIARGRMRAKGYGETKPVNHCVDGMACSEEAHQANRRTEIEVLTY</sequence>
<dbReference type="SUPFAM" id="SSF49478">
    <property type="entry name" value="Cna protein B-type domain"/>
    <property type="match status" value="1"/>
</dbReference>
<evidence type="ECO:0000313" key="6">
    <source>
        <dbReference type="EMBL" id="MBE8719312.1"/>
    </source>
</evidence>
<evidence type="ECO:0000256" key="2">
    <source>
        <dbReference type="ARBA" id="ARBA00023136"/>
    </source>
</evidence>
<dbReference type="SUPFAM" id="SSF48452">
    <property type="entry name" value="TPR-like"/>
    <property type="match status" value="1"/>
</dbReference>
<organism evidence="6 7">
    <name type="scientific">Sphingobacterium pedocola</name>
    <dbReference type="NCBI Taxonomy" id="2082722"/>
    <lineage>
        <taxon>Bacteria</taxon>
        <taxon>Pseudomonadati</taxon>
        <taxon>Bacteroidota</taxon>
        <taxon>Sphingobacteriia</taxon>
        <taxon>Sphingobacteriales</taxon>
        <taxon>Sphingobacteriaceae</taxon>
        <taxon>Sphingobacterium</taxon>
    </lineage>
</organism>
<keyword evidence="7" id="KW-1185">Reference proteome</keyword>
<dbReference type="PROSITE" id="PS51123">
    <property type="entry name" value="OMPA_2"/>
    <property type="match status" value="1"/>
</dbReference>
<evidence type="ECO:0000259" key="5">
    <source>
        <dbReference type="PROSITE" id="PS51123"/>
    </source>
</evidence>
<dbReference type="Gene3D" id="1.25.40.10">
    <property type="entry name" value="Tetratricopeptide repeat domain"/>
    <property type="match status" value="1"/>
</dbReference>
<dbReference type="SUPFAM" id="SSF82171">
    <property type="entry name" value="DPP6 N-terminal domain-like"/>
    <property type="match status" value="1"/>
</dbReference>
<evidence type="ECO:0000313" key="7">
    <source>
        <dbReference type="Proteomes" id="UP000618319"/>
    </source>
</evidence>
<dbReference type="InterPro" id="IPR011990">
    <property type="entry name" value="TPR-like_helical_dom_sf"/>
</dbReference>
<dbReference type="EMBL" id="PSKQ01000010">
    <property type="protein sequence ID" value="MBE8719312.1"/>
    <property type="molecule type" value="Genomic_DNA"/>
</dbReference>
<keyword evidence="3" id="KW-0998">Cell outer membrane</keyword>
<accession>A0ABR9T1U3</accession>
<dbReference type="Gene3D" id="3.30.1330.60">
    <property type="entry name" value="OmpA-like domain"/>
    <property type="match status" value="1"/>
</dbReference>
<evidence type="ECO:0000256" key="3">
    <source>
        <dbReference type="ARBA" id="ARBA00023237"/>
    </source>
</evidence>
<evidence type="ECO:0000256" key="1">
    <source>
        <dbReference type="ARBA" id="ARBA00004442"/>
    </source>
</evidence>
<dbReference type="SUPFAM" id="SSF103088">
    <property type="entry name" value="OmpA-like"/>
    <property type="match status" value="1"/>
</dbReference>